<gene>
    <name evidence="4" type="ORF">J421_3953</name>
</gene>
<dbReference type="KEGG" id="gba:J421_3953"/>
<feature type="transmembrane region" description="Helical" evidence="1">
    <location>
        <begin position="65"/>
        <end position="92"/>
    </location>
</feature>
<dbReference type="AlphaFoldDB" id="W0RME5"/>
<dbReference type="InterPro" id="IPR006675">
    <property type="entry name" value="HDIG_dom"/>
</dbReference>
<dbReference type="STRING" id="861299.J421_3953"/>
<dbReference type="eggNOG" id="COG3437">
    <property type="taxonomic scope" value="Bacteria"/>
</dbReference>
<dbReference type="PROSITE" id="PS51832">
    <property type="entry name" value="HD_GYP"/>
    <property type="match status" value="1"/>
</dbReference>
<feature type="transmembrane region" description="Helical" evidence="1">
    <location>
        <begin position="104"/>
        <end position="123"/>
    </location>
</feature>
<dbReference type="Gene3D" id="1.10.3210.10">
    <property type="entry name" value="Hypothetical protein af1432"/>
    <property type="match status" value="1"/>
</dbReference>
<dbReference type="GO" id="GO:0016787">
    <property type="term" value="F:hydrolase activity"/>
    <property type="evidence" value="ECO:0007669"/>
    <property type="project" value="UniProtKB-KW"/>
</dbReference>
<dbReference type="SMART" id="SM00471">
    <property type="entry name" value="HDc"/>
    <property type="match status" value="1"/>
</dbReference>
<dbReference type="Pfam" id="PF13487">
    <property type="entry name" value="HD_5"/>
    <property type="match status" value="1"/>
</dbReference>
<accession>W0RME5</accession>
<feature type="transmembrane region" description="Helical" evidence="1">
    <location>
        <begin position="7"/>
        <end position="26"/>
    </location>
</feature>
<evidence type="ECO:0000313" key="5">
    <source>
        <dbReference type="Proteomes" id="UP000019151"/>
    </source>
</evidence>
<evidence type="ECO:0000313" key="4">
    <source>
        <dbReference type="EMBL" id="AHG91490.1"/>
    </source>
</evidence>
<dbReference type="HOGENOM" id="CLU_000445_92_14_0"/>
<keyword evidence="1" id="KW-0472">Membrane</keyword>
<dbReference type="PANTHER" id="PTHR43155:SF2">
    <property type="entry name" value="CYCLIC DI-GMP PHOSPHODIESTERASE PA4108"/>
    <property type="match status" value="1"/>
</dbReference>
<feature type="domain" description="HD-GYP" evidence="3">
    <location>
        <begin position="224"/>
        <end position="420"/>
    </location>
</feature>
<keyword evidence="5" id="KW-1185">Reference proteome</keyword>
<name>W0RME5_9BACT</name>
<organism evidence="4 5">
    <name type="scientific">Gemmatirosa kalamazoonensis</name>
    <dbReference type="NCBI Taxonomy" id="861299"/>
    <lineage>
        <taxon>Bacteria</taxon>
        <taxon>Pseudomonadati</taxon>
        <taxon>Gemmatimonadota</taxon>
        <taxon>Gemmatimonadia</taxon>
        <taxon>Gemmatimonadales</taxon>
        <taxon>Gemmatimonadaceae</taxon>
        <taxon>Gemmatirosa</taxon>
    </lineage>
</organism>
<dbReference type="SUPFAM" id="SSF109604">
    <property type="entry name" value="HD-domain/PDEase-like"/>
    <property type="match status" value="1"/>
</dbReference>
<dbReference type="PANTHER" id="PTHR43155">
    <property type="entry name" value="CYCLIC DI-GMP PHOSPHODIESTERASE PA4108-RELATED"/>
    <property type="match status" value="1"/>
</dbReference>
<keyword evidence="4" id="KW-0378">Hydrolase</keyword>
<keyword evidence="1" id="KW-0812">Transmembrane</keyword>
<dbReference type="InterPro" id="IPR003607">
    <property type="entry name" value="HD/PDEase_dom"/>
</dbReference>
<proteinExistence type="predicted"/>
<dbReference type="InterPro" id="IPR037522">
    <property type="entry name" value="HD_GYP_dom"/>
</dbReference>
<protein>
    <submittedName>
        <fullName evidence="4">Metal dependent phosphohydrolase</fullName>
    </submittedName>
</protein>
<reference evidence="4 5" key="1">
    <citation type="journal article" date="2014" name="Genome Announc.">
        <title>Genome Sequence and Methylome of Soil Bacterium Gemmatirosa kalamazoonensis KBS708T, a Member of the Rarely Cultivated Gemmatimonadetes Phylum.</title>
        <authorList>
            <person name="Debruyn J.M."/>
            <person name="Radosevich M."/>
            <person name="Wommack K.E."/>
            <person name="Polson S.W."/>
            <person name="Hauser L.J."/>
            <person name="Fawaz M.N."/>
            <person name="Korlach J."/>
            <person name="Tsai Y.C."/>
        </authorList>
    </citation>
    <scope>NUCLEOTIDE SEQUENCE [LARGE SCALE GENOMIC DNA]</scope>
    <source>
        <strain evidence="4 5">KBS708</strain>
    </source>
</reference>
<evidence type="ECO:0000259" key="3">
    <source>
        <dbReference type="PROSITE" id="PS51832"/>
    </source>
</evidence>
<dbReference type="NCBIfam" id="TIGR00277">
    <property type="entry name" value="HDIG"/>
    <property type="match status" value="1"/>
</dbReference>
<sequence length="442" mass="48353">MQTRVRVYICSIMALAALAVTALYAWGPEATVESAAIAGILCAIGWLYGSLTYELDQKGTRASVGFLLFPAAAFAVANWTVPLIVCVTVFALEIRRRAPLHKTLFNSTSLALANAVSIIAFRATGGSGWAGHDRIPVVSVIALLVAHNLTSSGVTSGVIALSSGQPLGRTWRAVTGKTIIDDVLVSPFTAVIAYTAVKYPIGWTIVGCTTLIWINRLYQTNRALQRVSHEMLELMVSAIEARDPYTSGHSRRVSRMSVEIARAIGLSHREVERIRVAGLLHDVGKIHEKYAPILSKPDRLTRDEWILMKEHPVDGENLVRNVSQLHDVLPAVRHHHERWDGAGYPDGLRGESIPLMARVMAIADTIDAMTSDRSYRRGLSVEEVRKEVERCAGTQFDPAIVGKLLAGPYWDALFAPMESDNATRYELKLVSDSNPAPEKVVA</sequence>
<evidence type="ECO:0000256" key="1">
    <source>
        <dbReference type="SAM" id="Phobius"/>
    </source>
</evidence>
<feature type="transmembrane region" description="Helical" evidence="1">
    <location>
        <begin position="191"/>
        <end position="214"/>
    </location>
</feature>
<dbReference type="EMBL" id="CP007128">
    <property type="protein sequence ID" value="AHG91490.1"/>
    <property type="molecule type" value="Genomic_DNA"/>
</dbReference>
<feature type="transmembrane region" description="Helical" evidence="1">
    <location>
        <begin position="135"/>
        <end position="161"/>
    </location>
</feature>
<evidence type="ECO:0000259" key="2">
    <source>
        <dbReference type="PROSITE" id="PS51831"/>
    </source>
</evidence>
<feature type="domain" description="HD" evidence="2">
    <location>
        <begin position="246"/>
        <end position="369"/>
    </location>
</feature>
<dbReference type="Proteomes" id="UP000019151">
    <property type="component" value="Chromosome"/>
</dbReference>
<dbReference type="InParanoid" id="W0RME5"/>
<keyword evidence="1" id="KW-1133">Transmembrane helix</keyword>
<dbReference type="PROSITE" id="PS51831">
    <property type="entry name" value="HD"/>
    <property type="match status" value="1"/>
</dbReference>
<feature type="transmembrane region" description="Helical" evidence="1">
    <location>
        <begin position="32"/>
        <end position="53"/>
    </location>
</feature>
<dbReference type="InterPro" id="IPR006674">
    <property type="entry name" value="HD_domain"/>
</dbReference>
<dbReference type="CDD" id="cd00077">
    <property type="entry name" value="HDc"/>
    <property type="match status" value="1"/>
</dbReference>